<feature type="non-terminal residue" evidence="2">
    <location>
        <position position="1"/>
    </location>
</feature>
<accession>A0AA40KBK2</accession>
<feature type="region of interest" description="Disordered" evidence="1">
    <location>
        <begin position="52"/>
        <end position="73"/>
    </location>
</feature>
<protein>
    <submittedName>
        <fullName evidence="2">Uncharacterized protein</fullName>
    </submittedName>
</protein>
<keyword evidence="3" id="KW-1185">Reference proteome</keyword>
<dbReference type="Proteomes" id="UP001172155">
    <property type="component" value="Unassembled WGS sequence"/>
</dbReference>
<sequence>KKTYSTRDSLVVSDLTTSLAISGLSMGEWTGSRVFPCALILGVKYTEFGSPAGKWDASNVRKAGHPRTQDGIL</sequence>
<reference evidence="2" key="1">
    <citation type="submission" date="2023-06" db="EMBL/GenBank/DDBJ databases">
        <title>Genome-scale phylogeny and comparative genomics of the fungal order Sordariales.</title>
        <authorList>
            <consortium name="Lawrence Berkeley National Laboratory"/>
            <person name="Hensen N."/>
            <person name="Bonometti L."/>
            <person name="Westerberg I."/>
            <person name="Brannstrom I.O."/>
            <person name="Guillou S."/>
            <person name="Cros-Aarteil S."/>
            <person name="Calhoun S."/>
            <person name="Haridas S."/>
            <person name="Kuo A."/>
            <person name="Mondo S."/>
            <person name="Pangilinan J."/>
            <person name="Riley R."/>
            <person name="LaButti K."/>
            <person name="Andreopoulos B."/>
            <person name="Lipzen A."/>
            <person name="Chen C."/>
            <person name="Yanf M."/>
            <person name="Daum C."/>
            <person name="Ng V."/>
            <person name="Clum A."/>
            <person name="Steindorff A."/>
            <person name="Ohm R."/>
            <person name="Martin F."/>
            <person name="Silar P."/>
            <person name="Natvig D."/>
            <person name="Lalanne C."/>
            <person name="Gautier V."/>
            <person name="Ament-velasquez S.L."/>
            <person name="Kruys A."/>
            <person name="Hutchinson M.I."/>
            <person name="Powell A.J."/>
            <person name="Barry K."/>
            <person name="Miller A.N."/>
            <person name="Grigoriev I.V."/>
            <person name="Debuchy R."/>
            <person name="Gladieux P."/>
            <person name="Thoren M.H."/>
            <person name="Johannesson H."/>
        </authorList>
    </citation>
    <scope>NUCLEOTIDE SEQUENCE</scope>
    <source>
        <strain evidence="2">SMH3187-1</strain>
    </source>
</reference>
<evidence type="ECO:0000256" key="1">
    <source>
        <dbReference type="SAM" id="MobiDB-lite"/>
    </source>
</evidence>
<evidence type="ECO:0000313" key="2">
    <source>
        <dbReference type="EMBL" id="KAK0753209.1"/>
    </source>
</evidence>
<evidence type="ECO:0000313" key="3">
    <source>
        <dbReference type="Proteomes" id="UP001172155"/>
    </source>
</evidence>
<organism evidence="2 3">
    <name type="scientific">Schizothecium vesticola</name>
    <dbReference type="NCBI Taxonomy" id="314040"/>
    <lineage>
        <taxon>Eukaryota</taxon>
        <taxon>Fungi</taxon>
        <taxon>Dikarya</taxon>
        <taxon>Ascomycota</taxon>
        <taxon>Pezizomycotina</taxon>
        <taxon>Sordariomycetes</taxon>
        <taxon>Sordariomycetidae</taxon>
        <taxon>Sordariales</taxon>
        <taxon>Schizotheciaceae</taxon>
        <taxon>Schizothecium</taxon>
    </lineage>
</organism>
<gene>
    <name evidence="2" type="ORF">B0T18DRAFT_312366</name>
</gene>
<comment type="caution">
    <text evidence="2">The sequence shown here is derived from an EMBL/GenBank/DDBJ whole genome shotgun (WGS) entry which is preliminary data.</text>
</comment>
<dbReference type="EMBL" id="JAUKUD010000001">
    <property type="protein sequence ID" value="KAK0753209.1"/>
    <property type="molecule type" value="Genomic_DNA"/>
</dbReference>
<name>A0AA40KBK2_9PEZI</name>
<proteinExistence type="predicted"/>
<dbReference type="AlphaFoldDB" id="A0AA40KBK2"/>